<sequence length="175" mass="19013">MRRICLFIITGLFSIFLTNYSLAATLTLEKIGALSTGGKMYSEWWYTGQNPTLSGKADPDVEVTVKVDDKSYVFDSDASGNWSVTPTNLTNGDRKVSITTDEGGAYSFTLHVGQNLPENLVGTGGSATQATTSAPTTGSNQILGILLATFAFITAYFLYNRNLKLSFEKNIIRKI</sequence>
<comment type="caution">
    <text evidence="3">The sequence shown here is derived from an EMBL/GenBank/DDBJ whole genome shotgun (WGS) entry which is preliminary data.</text>
</comment>
<gene>
    <name evidence="3" type="ORF">A3A69_00475</name>
</gene>
<evidence type="ECO:0000313" key="4">
    <source>
        <dbReference type="Proteomes" id="UP000177458"/>
    </source>
</evidence>
<keyword evidence="1" id="KW-0812">Transmembrane</keyword>
<dbReference type="Proteomes" id="UP000177458">
    <property type="component" value="Unassembled WGS sequence"/>
</dbReference>
<keyword evidence="1" id="KW-1133">Transmembrane helix</keyword>
<feature type="chain" id="PRO_5009514912" description="Bacterial Ig-like domain-containing protein" evidence="2">
    <location>
        <begin position="24"/>
        <end position="175"/>
    </location>
</feature>
<dbReference type="EMBL" id="MEVF01000018">
    <property type="protein sequence ID" value="OGC49606.1"/>
    <property type="molecule type" value="Genomic_DNA"/>
</dbReference>
<proteinExistence type="predicted"/>
<evidence type="ECO:0008006" key="5">
    <source>
        <dbReference type="Google" id="ProtNLM"/>
    </source>
</evidence>
<dbReference type="AlphaFoldDB" id="A0A1F4UXH0"/>
<evidence type="ECO:0000256" key="2">
    <source>
        <dbReference type="SAM" id="SignalP"/>
    </source>
</evidence>
<reference evidence="3 4" key="1">
    <citation type="journal article" date="2016" name="Nat. Commun.">
        <title>Thousands of microbial genomes shed light on interconnected biogeochemical processes in an aquifer system.</title>
        <authorList>
            <person name="Anantharaman K."/>
            <person name="Brown C.T."/>
            <person name="Hug L.A."/>
            <person name="Sharon I."/>
            <person name="Castelle C.J."/>
            <person name="Probst A.J."/>
            <person name="Thomas B.C."/>
            <person name="Singh A."/>
            <person name="Wilkins M.J."/>
            <person name="Karaoz U."/>
            <person name="Brodie E.L."/>
            <person name="Williams K.H."/>
            <person name="Hubbard S.S."/>
            <person name="Banfield J.F."/>
        </authorList>
    </citation>
    <scope>NUCLEOTIDE SEQUENCE [LARGE SCALE GENOMIC DNA]</scope>
</reference>
<feature type="transmembrane region" description="Helical" evidence="1">
    <location>
        <begin position="142"/>
        <end position="159"/>
    </location>
</feature>
<accession>A0A1F4UXH0</accession>
<keyword evidence="2" id="KW-0732">Signal</keyword>
<dbReference type="Gene3D" id="2.60.40.10">
    <property type="entry name" value="Immunoglobulins"/>
    <property type="match status" value="1"/>
</dbReference>
<keyword evidence="1" id="KW-0472">Membrane</keyword>
<name>A0A1F4UXH0_UNCKA</name>
<evidence type="ECO:0000313" key="3">
    <source>
        <dbReference type="EMBL" id="OGC49606.1"/>
    </source>
</evidence>
<organism evidence="3 4">
    <name type="scientific">candidate division WWE3 bacterium RIFCSPLOWO2_01_FULL_37_15</name>
    <dbReference type="NCBI Taxonomy" id="1802622"/>
    <lineage>
        <taxon>Bacteria</taxon>
        <taxon>Katanobacteria</taxon>
    </lineage>
</organism>
<evidence type="ECO:0000256" key="1">
    <source>
        <dbReference type="SAM" id="Phobius"/>
    </source>
</evidence>
<dbReference type="InterPro" id="IPR013783">
    <property type="entry name" value="Ig-like_fold"/>
</dbReference>
<feature type="signal peptide" evidence="2">
    <location>
        <begin position="1"/>
        <end position="23"/>
    </location>
</feature>
<protein>
    <recommendedName>
        <fullName evidence="5">Bacterial Ig-like domain-containing protein</fullName>
    </recommendedName>
</protein>